<dbReference type="InterPro" id="IPR019626">
    <property type="entry name" value="Stress-induced_KGG_rpt"/>
</dbReference>
<proteinExistence type="predicted"/>
<name>A0A1F5X3J5_9BACT</name>
<evidence type="ECO:0000313" key="2">
    <source>
        <dbReference type="EMBL" id="OGF82413.1"/>
    </source>
</evidence>
<sequence>MAQNRGTENRGFASMDEERRREIASKGGRAAHESGRAHEFSSEEAREAGKKGGQSSRGGQDNKNESV</sequence>
<evidence type="ECO:0000256" key="1">
    <source>
        <dbReference type="SAM" id="MobiDB-lite"/>
    </source>
</evidence>
<comment type="caution">
    <text evidence="2">The sequence shown here is derived from an EMBL/GenBank/DDBJ whole genome shotgun (WGS) entry which is preliminary data.</text>
</comment>
<feature type="region of interest" description="Disordered" evidence="1">
    <location>
        <begin position="1"/>
        <end position="67"/>
    </location>
</feature>
<feature type="compositionally biased region" description="Basic and acidic residues" evidence="1">
    <location>
        <begin position="16"/>
        <end position="50"/>
    </location>
</feature>
<dbReference type="AlphaFoldDB" id="A0A1F5X3J5"/>
<evidence type="ECO:0000313" key="3">
    <source>
        <dbReference type="Proteomes" id="UP000178684"/>
    </source>
</evidence>
<protein>
    <submittedName>
        <fullName evidence="2">General stress protein</fullName>
    </submittedName>
</protein>
<dbReference type="EMBL" id="MFIE01000019">
    <property type="protein sequence ID" value="OGF82413.1"/>
    <property type="molecule type" value="Genomic_DNA"/>
</dbReference>
<accession>A0A1F5X3J5</accession>
<reference evidence="2 3" key="1">
    <citation type="journal article" date="2016" name="Nat. Commun.">
        <title>Thousands of microbial genomes shed light on interconnected biogeochemical processes in an aquifer system.</title>
        <authorList>
            <person name="Anantharaman K."/>
            <person name="Brown C.T."/>
            <person name="Hug L.A."/>
            <person name="Sharon I."/>
            <person name="Castelle C.J."/>
            <person name="Probst A.J."/>
            <person name="Thomas B.C."/>
            <person name="Singh A."/>
            <person name="Wilkins M.J."/>
            <person name="Karaoz U."/>
            <person name="Brodie E.L."/>
            <person name="Williams K.H."/>
            <person name="Hubbard S.S."/>
            <person name="Banfield J.F."/>
        </authorList>
    </citation>
    <scope>NUCLEOTIDE SEQUENCE [LARGE SCALE GENOMIC DNA]</scope>
</reference>
<dbReference type="Pfam" id="PF10685">
    <property type="entry name" value="KGG"/>
    <property type="match status" value="2"/>
</dbReference>
<dbReference type="Proteomes" id="UP000178684">
    <property type="component" value="Unassembled WGS sequence"/>
</dbReference>
<organism evidence="2 3">
    <name type="scientific">Candidatus Giovannonibacteria bacterium RIFCSPLOWO2_01_FULL_46_13</name>
    <dbReference type="NCBI Taxonomy" id="1798352"/>
    <lineage>
        <taxon>Bacteria</taxon>
        <taxon>Candidatus Giovannoniibacteriota</taxon>
    </lineage>
</organism>
<gene>
    <name evidence="2" type="ORF">A3B18_03665</name>
</gene>